<keyword evidence="6 8" id="KW-1133">Transmembrane helix</keyword>
<feature type="transmembrane region" description="Helical" evidence="8">
    <location>
        <begin position="109"/>
        <end position="130"/>
    </location>
</feature>
<evidence type="ECO:0000256" key="5">
    <source>
        <dbReference type="ARBA" id="ARBA00022960"/>
    </source>
</evidence>
<proteinExistence type="inferred from homology"/>
<dbReference type="Pfam" id="PF04093">
    <property type="entry name" value="MreD"/>
    <property type="match status" value="1"/>
</dbReference>
<organism evidence="9 10">
    <name type="scientific">Zoogloea ramigera</name>
    <dbReference type="NCBI Taxonomy" id="350"/>
    <lineage>
        <taxon>Bacteria</taxon>
        <taxon>Pseudomonadati</taxon>
        <taxon>Pseudomonadota</taxon>
        <taxon>Betaproteobacteria</taxon>
        <taxon>Rhodocyclales</taxon>
        <taxon>Zoogloeaceae</taxon>
        <taxon>Zoogloea</taxon>
    </lineage>
</organism>
<evidence type="ECO:0000313" key="9">
    <source>
        <dbReference type="EMBL" id="GEC96362.1"/>
    </source>
</evidence>
<keyword evidence="4 8" id="KW-0812">Transmembrane</keyword>
<evidence type="ECO:0000256" key="4">
    <source>
        <dbReference type="ARBA" id="ARBA00022692"/>
    </source>
</evidence>
<name>A0A4Y4CW63_ZOORA</name>
<evidence type="ECO:0000256" key="7">
    <source>
        <dbReference type="ARBA" id="ARBA00023136"/>
    </source>
</evidence>
<gene>
    <name evidence="9" type="primary">mreD</name>
    <name evidence="9" type="ORF">ZRA01_24350</name>
</gene>
<dbReference type="GO" id="GO:0008360">
    <property type="term" value="P:regulation of cell shape"/>
    <property type="evidence" value="ECO:0007669"/>
    <property type="project" value="UniProtKB-KW"/>
</dbReference>
<dbReference type="InterPro" id="IPR026034">
    <property type="entry name" value="MreD_proteobac"/>
</dbReference>
<protein>
    <submittedName>
        <fullName evidence="9">Rod shape-determining protein MreD</fullName>
    </submittedName>
</protein>
<dbReference type="Proteomes" id="UP000318422">
    <property type="component" value="Unassembled WGS sequence"/>
</dbReference>
<accession>A0A4Y4CW63</accession>
<comment type="subcellular location">
    <subcellularLocation>
        <location evidence="1">Cell membrane</location>
        <topology evidence="1">Multi-pass membrane protein</topology>
    </subcellularLocation>
</comment>
<dbReference type="PIRSF" id="PIRSF018472">
    <property type="entry name" value="MreD_proteobac"/>
    <property type="match status" value="1"/>
</dbReference>
<dbReference type="PANTHER" id="PTHR37484">
    <property type="entry name" value="ROD SHAPE-DETERMINING PROTEIN MRED"/>
    <property type="match status" value="1"/>
</dbReference>
<evidence type="ECO:0000256" key="6">
    <source>
        <dbReference type="ARBA" id="ARBA00022989"/>
    </source>
</evidence>
<feature type="transmembrane region" description="Helical" evidence="8">
    <location>
        <begin position="65"/>
        <end position="89"/>
    </location>
</feature>
<dbReference type="EMBL" id="BJNV01000042">
    <property type="protein sequence ID" value="GEC96362.1"/>
    <property type="molecule type" value="Genomic_DNA"/>
</dbReference>
<comment type="similarity">
    <text evidence="2">Belongs to the MreD family.</text>
</comment>
<keyword evidence="7 8" id="KW-0472">Membrane</keyword>
<comment type="caution">
    <text evidence="9">The sequence shown here is derived from an EMBL/GenBank/DDBJ whole genome shotgun (WGS) entry which is preliminary data.</text>
</comment>
<evidence type="ECO:0000313" key="10">
    <source>
        <dbReference type="Proteomes" id="UP000318422"/>
    </source>
</evidence>
<evidence type="ECO:0000256" key="2">
    <source>
        <dbReference type="ARBA" id="ARBA00007776"/>
    </source>
</evidence>
<keyword evidence="3" id="KW-1003">Cell membrane</keyword>
<feature type="transmembrane region" description="Helical" evidence="8">
    <location>
        <begin position="12"/>
        <end position="29"/>
    </location>
</feature>
<dbReference type="InterPro" id="IPR007227">
    <property type="entry name" value="Cell_shape_determining_MreD"/>
</dbReference>
<dbReference type="OrthoDB" id="5297408at2"/>
<keyword evidence="5" id="KW-0133">Cell shape</keyword>
<dbReference type="AlphaFoldDB" id="A0A4Y4CW63"/>
<reference evidence="9 10" key="1">
    <citation type="submission" date="2019-06" db="EMBL/GenBank/DDBJ databases">
        <title>Whole genome shotgun sequence of Zoogloea ramigera NBRC 15342.</title>
        <authorList>
            <person name="Hosoyama A."/>
            <person name="Uohara A."/>
            <person name="Ohji S."/>
            <person name="Ichikawa N."/>
        </authorList>
    </citation>
    <scope>NUCLEOTIDE SEQUENCE [LARGE SCALE GENOMIC DNA]</scope>
    <source>
        <strain evidence="9 10">NBRC 15342</strain>
    </source>
</reference>
<feature type="transmembrane region" description="Helical" evidence="8">
    <location>
        <begin position="137"/>
        <end position="157"/>
    </location>
</feature>
<evidence type="ECO:0000256" key="8">
    <source>
        <dbReference type="SAM" id="Phobius"/>
    </source>
</evidence>
<dbReference type="PANTHER" id="PTHR37484:SF1">
    <property type="entry name" value="ROD SHAPE-DETERMINING PROTEIN MRED"/>
    <property type="match status" value="1"/>
</dbReference>
<dbReference type="GO" id="GO:0005886">
    <property type="term" value="C:plasma membrane"/>
    <property type="evidence" value="ECO:0007669"/>
    <property type="project" value="UniProtKB-SubCell"/>
</dbReference>
<keyword evidence="10" id="KW-1185">Reference proteome</keyword>
<dbReference type="RefSeq" id="WP_141352596.1">
    <property type="nucleotide sequence ID" value="NZ_BJNV01000042.1"/>
</dbReference>
<evidence type="ECO:0000256" key="1">
    <source>
        <dbReference type="ARBA" id="ARBA00004651"/>
    </source>
</evidence>
<dbReference type="NCBIfam" id="TIGR03426">
    <property type="entry name" value="shape_MreD"/>
    <property type="match status" value="1"/>
</dbReference>
<sequence>MQPTNRSSRILLPVKMWFVYLTLFIALFLNYIPTGHLPAVPDFVALVLAFWCVREPLKIGIGAGFAFGLLTDIGVGAALGQHAFSYVLLAYAANELSRRVLWFTPVEQALHVLPLLFMSQVVMVLVRLMAGAEFPGWWMFFGAFVAALLWIPLHYVLLLPQYQPVSRDENRPI</sequence>
<evidence type="ECO:0000256" key="3">
    <source>
        <dbReference type="ARBA" id="ARBA00022475"/>
    </source>
</evidence>